<evidence type="ECO:0000256" key="2">
    <source>
        <dbReference type="ARBA" id="ARBA00022729"/>
    </source>
</evidence>
<organism evidence="11">
    <name type="scientific">Thrips palmi</name>
    <name type="common">Melon thrips</name>
    <dbReference type="NCBI Taxonomy" id="161013"/>
    <lineage>
        <taxon>Eukaryota</taxon>
        <taxon>Metazoa</taxon>
        <taxon>Ecdysozoa</taxon>
        <taxon>Arthropoda</taxon>
        <taxon>Hexapoda</taxon>
        <taxon>Insecta</taxon>
        <taxon>Pterygota</taxon>
        <taxon>Neoptera</taxon>
        <taxon>Paraneoptera</taxon>
        <taxon>Thysanoptera</taxon>
        <taxon>Terebrantia</taxon>
        <taxon>Thripoidea</taxon>
        <taxon>Thripidae</taxon>
        <taxon>Thrips</taxon>
    </lineage>
</organism>
<proteinExistence type="inferred from homology"/>
<dbReference type="GO" id="GO:0016042">
    <property type="term" value="P:lipid catabolic process"/>
    <property type="evidence" value="ECO:0007669"/>
    <property type="project" value="UniProtKB-KW"/>
</dbReference>
<accession>A0A6P8YH59</accession>
<evidence type="ECO:0000313" key="11">
    <source>
        <dbReference type="RefSeq" id="XP_034236270.1"/>
    </source>
</evidence>
<feature type="domain" description="AB hydrolase-1" evidence="9">
    <location>
        <begin position="57"/>
        <end position="183"/>
    </location>
</feature>
<reference evidence="11" key="1">
    <citation type="submission" date="2025-08" db="UniProtKB">
        <authorList>
            <consortium name="RefSeq"/>
        </authorList>
    </citation>
    <scope>IDENTIFICATION</scope>
    <source>
        <tissue evidence="11">Total insect</tissue>
    </source>
</reference>
<evidence type="ECO:0000256" key="1">
    <source>
        <dbReference type="ARBA" id="ARBA00010701"/>
    </source>
</evidence>
<evidence type="ECO:0000256" key="6">
    <source>
        <dbReference type="ARBA" id="ARBA00023180"/>
    </source>
</evidence>
<name>A0A6P8YH59_THRPL</name>
<dbReference type="InParanoid" id="A0A6P8YH59"/>
<evidence type="ECO:0000256" key="8">
    <source>
        <dbReference type="PIRSR" id="PIRSR000862-1"/>
    </source>
</evidence>
<gene>
    <name evidence="11" type="primary">LOC117642306</name>
</gene>
<keyword evidence="6" id="KW-0325">Glycoprotein</keyword>
<dbReference type="InterPro" id="IPR000073">
    <property type="entry name" value="AB_hydrolase_1"/>
</dbReference>
<sequence length="391" mass="44526">MVILDTLLRLMPAVDDTVTSSSIMRGFGYAMETHFVTTQDGYRLCLERAANPGRQPVFVAHGMQTGSPAFVMLGRGKALVPMLHDAGFDVWMINFRGTHYSQGHNKYSTQDEEFWNFSWHEHGVFDNPAAIDYVLARTRFPSVMYAGHSMGSTSFMVMAAVRPEYQRKVRAAFLLAPAGPLHRHTSPVVGLLYALNNVTQPLVETLGLRRTMLPTYRVLRRAIKLLLPVARPFLYMFTYAIVGYKHNESYYETPHFWDTIPSGGSWGEVFHYVQNANYDSQGFRQYDHGPKRNRELYGTPEPPQYNLTAIRTPVYIYLAKNDILCQKEDMLYVQSRLPNVVGVHVDEDDTFNHIDFFASPTVSGRMNSRIVADMLRHSAEFADKDNKITSS</sequence>
<evidence type="ECO:0000256" key="5">
    <source>
        <dbReference type="ARBA" id="ARBA00023098"/>
    </source>
</evidence>
<dbReference type="GO" id="GO:0016788">
    <property type="term" value="F:hydrolase activity, acting on ester bonds"/>
    <property type="evidence" value="ECO:0007669"/>
    <property type="project" value="InterPro"/>
</dbReference>
<evidence type="ECO:0000256" key="4">
    <source>
        <dbReference type="ARBA" id="ARBA00022963"/>
    </source>
</evidence>
<evidence type="ECO:0000259" key="9">
    <source>
        <dbReference type="Pfam" id="PF00561"/>
    </source>
</evidence>
<dbReference type="Pfam" id="PF00561">
    <property type="entry name" value="Abhydrolase_1"/>
    <property type="match status" value="1"/>
</dbReference>
<dbReference type="GeneID" id="117642306"/>
<dbReference type="KEGG" id="tpal:117642306"/>
<keyword evidence="4 7" id="KW-0442">Lipid degradation</keyword>
<dbReference type="PIRSF" id="PIRSF000862">
    <property type="entry name" value="Steryl_ester_lip"/>
    <property type="match status" value="1"/>
</dbReference>
<evidence type="ECO:0000256" key="3">
    <source>
        <dbReference type="ARBA" id="ARBA00022801"/>
    </source>
</evidence>
<keyword evidence="3 7" id="KW-0378">Hydrolase</keyword>
<feature type="active site" description="Charge relay system" evidence="8">
    <location>
        <position position="353"/>
    </location>
</feature>
<evidence type="ECO:0000313" key="10">
    <source>
        <dbReference type="Proteomes" id="UP000515158"/>
    </source>
</evidence>
<keyword evidence="2" id="KW-0732">Signal</keyword>
<dbReference type="InterPro" id="IPR025483">
    <property type="entry name" value="Lipase_euk"/>
</dbReference>
<keyword evidence="5" id="KW-0443">Lipid metabolism</keyword>
<dbReference type="InterPro" id="IPR029058">
    <property type="entry name" value="AB_hydrolase_fold"/>
</dbReference>
<comment type="similarity">
    <text evidence="1 7">Belongs to the AB hydrolase superfamily. Lipase family.</text>
</comment>
<dbReference type="Gene3D" id="3.40.50.1820">
    <property type="entry name" value="alpha/beta hydrolase"/>
    <property type="match status" value="1"/>
</dbReference>
<feature type="active site" description="Charge relay system" evidence="8">
    <location>
        <position position="322"/>
    </location>
</feature>
<dbReference type="OrthoDB" id="9974421at2759"/>
<dbReference type="SUPFAM" id="SSF53474">
    <property type="entry name" value="alpha/beta-Hydrolases"/>
    <property type="match status" value="1"/>
</dbReference>
<dbReference type="AlphaFoldDB" id="A0A6P8YH59"/>
<keyword evidence="10" id="KW-1185">Reference proteome</keyword>
<evidence type="ECO:0000256" key="7">
    <source>
        <dbReference type="PIRNR" id="PIRNR000862"/>
    </source>
</evidence>
<feature type="active site" description="Nucleophile" evidence="8">
    <location>
        <position position="149"/>
    </location>
</feature>
<dbReference type="FunFam" id="3.40.50.1820:FF:000057">
    <property type="entry name" value="Lipase"/>
    <property type="match status" value="1"/>
</dbReference>
<dbReference type="RefSeq" id="XP_034236270.1">
    <property type="nucleotide sequence ID" value="XM_034380379.1"/>
</dbReference>
<dbReference type="PANTHER" id="PTHR11005">
    <property type="entry name" value="LYSOSOMAL ACID LIPASE-RELATED"/>
    <property type="match status" value="1"/>
</dbReference>
<dbReference type="Proteomes" id="UP000515158">
    <property type="component" value="Unplaced"/>
</dbReference>
<protein>
    <recommendedName>
        <fullName evidence="7">Lipase</fullName>
    </recommendedName>
</protein>